<reference evidence="4" key="1">
    <citation type="submission" date="2022-10" db="EMBL/GenBank/DDBJ databases">
        <title>Description of Fervidibacillus gen. nov. in the family Fervidibacillaceae fam. nov. with two species, Fervidibacillus albus sp. nov., and Fervidibacillus halotolerans sp. nov., isolated from tidal flat sediments.</title>
        <authorList>
            <person name="Kwon K.K."/>
            <person name="Yang S.-H."/>
        </authorList>
    </citation>
    <scope>NUCLEOTIDE SEQUENCE</scope>
    <source>
        <strain evidence="4">JCM 19140</strain>
    </source>
</reference>
<accession>A0AAE3IU66</accession>
<feature type="binding site" evidence="3">
    <location>
        <position position="93"/>
    </location>
    <ligand>
        <name>substrate</name>
    </ligand>
</feature>
<evidence type="ECO:0000256" key="1">
    <source>
        <dbReference type="ARBA" id="ARBA00022801"/>
    </source>
</evidence>
<dbReference type="InterPro" id="IPR029033">
    <property type="entry name" value="His_PPase_superfam"/>
</dbReference>
<comment type="caution">
    <text evidence="4">The sequence shown here is derived from an EMBL/GenBank/DDBJ whole genome shotgun (WGS) entry which is preliminary data.</text>
</comment>
<feature type="active site" description="Proton donor/acceptor" evidence="2">
    <location>
        <position position="82"/>
    </location>
</feature>
<proteinExistence type="predicted"/>
<dbReference type="Gene3D" id="3.40.50.1240">
    <property type="entry name" value="Phosphoglycerate mutase-like"/>
    <property type="match status" value="1"/>
</dbReference>
<evidence type="ECO:0000256" key="3">
    <source>
        <dbReference type="PIRSR" id="PIRSR613078-2"/>
    </source>
</evidence>
<keyword evidence="5" id="KW-1185">Reference proteome</keyword>
<dbReference type="Pfam" id="PF00300">
    <property type="entry name" value="His_Phos_1"/>
    <property type="match status" value="1"/>
</dbReference>
<sequence>MIRLYIVRHGKTQWNTESRMQGWKDTSLVEEGIHLAQLLGRRLATIDFTAVYTSPSGRTLQTTELLLNGRNIPVNKEPLLREMSFGMWEGKKKETIRKQFSDEYEMFWNKPHLYKAKTGENYLDVQKRGLLGLKSIVMKHSDGDNVLIVSHCIMIKSLIYSMKKEAIDEFFWGKYSVPNGSLTVAEFHEGEFSLSFIGDTNYSKLDENIICRNKND</sequence>
<dbReference type="CDD" id="cd07067">
    <property type="entry name" value="HP_PGM_like"/>
    <property type="match status" value="1"/>
</dbReference>
<dbReference type="SMART" id="SM00855">
    <property type="entry name" value="PGAM"/>
    <property type="match status" value="1"/>
</dbReference>
<protein>
    <submittedName>
        <fullName evidence="4">Histidine phosphatase family protein</fullName>
    </submittedName>
</protein>
<evidence type="ECO:0000313" key="5">
    <source>
        <dbReference type="Proteomes" id="UP001209318"/>
    </source>
</evidence>
<dbReference type="Proteomes" id="UP001209318">
    <property type="component" value="Unassembled WGS sequence"/>
</dbReference>
<dbReference type="EMBL" id="JAOUSF010000005">
    <property type="protein sequence ID" value="MCU9614678.1"/>
    <property type="molecule type" value="Genomic_DNA"/>
</dbReference>
<dbReference type="PANTHER" id="PTHR46517:SF1">
    <property type="entry name" value="FRUCTOSE-2,6-BISPHOSPHATASE TIGAR"/>
    <property type="match status" value="1"/>
</dbReference>
<feature type="binding site" evidence="3">
    <location>
        <begin position="8"/>
        <end position="15"/>
    </location>
    <ligand>
        <name>substrate</name>
    </ligand>
</feature>
<dbReference type="GO" id="GO:0005829">
    <property type="term" value="C:cytosol"/>
    <property type="evidence" value="ECO:0007669"/>
    <property type="project" value="TreeGrafter"/>
</dbReference>
<dbReference type="InterPro" id="IPR013078">
    <property type="entry name" value="His_Pase_superF_clade-1"/>
</dbReference>
<dbReference type="RefSeq" id="WP_263074003.1">
    <property type="nucleotide sequence ID" value="NZ_JAOUSF010000005.1"/>
</dbReference>
<dbReference type="PANTHER" id="PTHR46517">
    <property type="entry name" value="FRUCTOSE-2,6-BISPHOSPHATASE TIGAR"/>
    <property type="match status" value="1"/>
</dbReference>
<name>A0AAE3IU66_9BACI</name>
<dbReference type="InterPro" id="IPR051695">
    <property type="entry name" value="Phosphoglycerate_Mutase"/>
</dbReference>
<feature type="binding site" evidence="3">
    <location>
        <position position="58"/>
    </location>
    <ligand>
        <name>substrate</name>
    </ligand>
</feature>
<dbReference type="GO" id="GO:0045820">
    <property type="term" value="P:negative regulation of glycolytic process"/>
    <property type="evidence" value="ECO:0007669"/>
    <property type="project" value="TreeGrafter"/>
</dbReference>
<gene>
    <name evidence="4" type="ORF">OEV98_14130</name>
</gene>
<dbReference type="SUPFAM" id="SSF53254">
    <property type="entry name" value="Phosphoglycerate mutase-like"/>
    <property type="match status" value="1"/>
</dbReference>
<dbReference type="GO" id="GO:0004331">
    <property type="term" value="F:fructose-2,6-bisphosphate 2-phosphatase activity"/>
    <property type="evidence" value="ECO:0007669"/>
    <property type="project" value="TreeGrafter"/>
</dbReference>
<dbReference type="GO" id="GO:0043456">
    <property type="term" value="P:regulation of pentose-phosphate shunt"/>
    <property type="evidence" value="ECO:0007669"/>
    <property type="project" value="TreeGrafter"/>
</dbReference>
<feature type="active site" description="Tele-phosphohistidine intermediate" evidence="2">
    <location>
        <position position="9"/>
    </location>
</feature>
<organism evidence="4 5">
    <name type="scientific">Perspicuibacillus lycopersici</name>
    <dbReference type="NCBI Taxonomy" id="1325689"/>
    <lineage>
        <taxon>Bacteria</taxon>
        <taxon>Bacillati</taxon>
        <taxon>Bacillota</taxon>
        <taxon>Bacilli</taxon>
        <taxon>Bacillales</taxon>
        <taxon>Bacillaceae</taxon>
        <taxon>Perspicuibacillus</taxon>
    </lineage>
</organism>
<keyword evidence="1" id="KW-0378">Hydrolase</keyword>
<evidence type="ECO:0000256" key="2">
    <source>
        <dbReference type="PIRSR" id="PIRSR613078-1"/>
    </source>
</evidence>
<evidence type="ECO:0000313" key="4">
    <source>
        <dbReference type="EMBL" id="MCU9614678.1"/>
    </source>
</evidence>
<dbReference type="AlphaFoldDB" id="A0AAE3IU66"/>